<accession>A0A2G9T463</accession>
<name>A0A2G9T463_TELCI</name>
<evidence type="ECO:0000256" key="1">
    <source>
        <dbReference type="SAM" id="MobiDB-lite"/>
    </source>
</evidence>
<feature type="non-terminal residue" evidence="2">
    <location>
        <position position="61"/>
    </location>
</feature>
<protein>
    <submittedName>
        <fullName evidence="2">Uncharacterized protein</fullName>
    </submittedName>
</protein>
<proteinExistence type="predicted"/>
<reference evidence="2 3" key="1">
    <citation type="submission" date="2015-09" db="EMBL/GenBank/DDBJ databases">
        <title>Draft genome of the parasitic nematode Teladorsagia circumcincta isolate WARC Sus (inbred).</title>
        <authorList>
            <person name="Mitreva M."/>
        </authorList>
    </citation>
    <scope>NUCLEOTIDE SEQUENCE [LARGE SCALE GENOMIC DNA]</scope>
    <source>
        <strain evidence="2 3">S</strain>
    </source>
</reference>
<feature type="non-terminal residue" evidence="2">
    <location>
        <position position="1"/>
    </location>
</feature>
<dbReference type="OrthoDB" id="5863785at2759"/>
<evidence type="ECO:0000313" key="3">
    <source>
        <dbReference type="Proteomes" id="UP000230423"/>
    </source>
</evidence>
<gene>
    <name evidence="2" type="ORF">TELCIR_25956</name>
</gene>
<dbReference type="EMBL" id="KZ427333">
    <property type="protein sequence ID" value="PIO52736.1"/>
    <property type="molecule type" value="Genomic_DNA"/>
</dbReference>
<evidence type="ECO:0000313" key="2">
    <source>
        <dbReference type="EMBL" id="PIO52736.1"/>
    </source>
</evidence>
<dbReference type="Proteomes" id="UP000230423">
    <property type="component" value="Unassembled WGS sequence"/>
</dbReference>
<sequence length="61" mass="6821">LMAPPESVLRAGPMMNVPRETLSSITISQHTAAQPKKMKRNKTELEEPTQETFKELSGLLQ</sequence>
<organism evidence="2 3">
    <name type="scientific">Teladorsagia circumcincta</name>
    <name type="common">Brown stomach worm</name>
    <name type="synonym">Ostertagia circumcincta</name>
    <dbReference type="NCBI Taxonomy" id="45464"/>
    <lineage>
        <taxon>Eukaryota</taxon>
        <taxon>Metazoa</taxon>
        <taxon>Ecdysozoa</taxon>
        <taxon>Nematoda</taxon>
        <taxon>Chromadorea</taxon>
        <taxon>Rhabditida</taxon>
        <taxon>Rhabditina</taxon>
        <taxon>Rhabditomorpha</taxon>
        <taxon>Strongyloidea</taxon>
        <taxon>Trichostrongylidae</taxon>
        <taxon>Teladorsagia</taxon>
    </lineage>
</organism>
<dbReference type="AlphaFoldDB" id="A0A2G9T463"/>
<keyword evidence="3" id="KW-1185">Reference proteome</keyword>
<feature type="region of interest" description="Disordered" evidence="1">
    <location>
        <begin position="24"/>
        <end position="61"/>
    </location>
</feature>